<evidence type="ECO:0000313" key="5">
    <source>
        <dbReference type="Proteomes" id="UP000216207"/>
    </source>
</evidence>
<sequence>MRLPPLTKMQFVHRPNRFVVELKRTDTEENVLAHLPDPGRLRELLVEGAIIWAEPAVDPLRKTAWTAVLCETPGGDLVSLKTTFANQLVEEALASQSLEAFSGWQLEKREATIGQSRFDFLLSKNGRTLVLEVKSVTLARGSKGFFPDAVTKRGAKHVRELTALNLLPEYESAVLFVSQHSNISTVEMESSIDADFAKAIKEANDKGVFISAVSTELSKQNICLKNRIPVVV</sequence>
<evidence type="ECO:0000259" key="2">
    <source>
        <dbReference type="Pfam" id="PF03749"/>
    </source>
</evidence>
<dbReference type="OMA" id="CANTGPM"/>
<protein>
    <recommendedName>
        <fullName evidence="1">Sugar fermentation stimulation protein homolog</fullName>
    </recommendedName>
</protein>
<gene>
    <name evidence="1 4" type="primary">sfsA</name>
    <name evidence="4" type="ORF">CHH72_15000</name>
</gene>
<evidence type="ECO:0000313" key="4">
    <source>
        <dbReference type="EMBL" id="PAE88149.1"/>
    </source>
</evidence>
<dbReference type="HAMAP" id="MF_00095">
    <property type="entry name" value="SfsA"/>
    <property type="match status" value="1"/>
</dbReference>
<dbReference type="NCBIfam" id="TIGR00230">
    <property type="entry name" value="sfsA"/>
    <property type="match status" value="1"/>
</dbReference>
<dbReference type="Pfam" id="PF03749">
    <property type="entry name" value="SfsA"/>
    <property type="match status" value="1"/>
</dbReference>
<feature type="domain" description="Sugar fermentation stimulation protein C-terminal" evidence="2">
    <location>
        <begin position="84"/>
        <end position="220"/>
    </location>
</feature>
<evidence type="ECO:0000259" key="3">
    <source>
        <dbReference type="Pfam" id="PF17746"/>
    </source>
</evidence>
<dbReference type="Pfam" id="PF17746">
    <property type="entry name" value="SfsA_N"/>
    <property type="match status" value="1"/>
</dbReference>
<evidence type="ECO:0000256" key="1">
    <source>
        <dbReference type="HAMAP-Rule" id="MF_00095"/>
    </source>
</evidence>
<name>A0A268NXZ9_SHOCL</name>
<accession>A0A268NXZ9</accession>
<dbReference type="InterPro" id="IPR041465">
    <property type="entry name" value="SfsA_N"/>
</dbReference>
<dbReference type="Proteomes" id="UP000216207">
    <property type="component" value="Unassembled WGS sequence"/>
</dbReference>
<dbReference type="PANTHER" id="PTHR30545">
    <property type="entry name" value="SUGAR FERMENTATION STIMULATION PROTEIN A"/>
    <property type="match status" value="1"/>
</dbReference>
<dbReference type="Gene3D" id="3.40.1350.60">
    <property type="match status" value="1"/>
</dbReference>
<comment type="caution">
    <text evidence="4">The sequence shown here is derived from an EMBL/GenBank/DDBJ whole genome shotgun (WGS) entry which is preliminary data.</text>
</comment>
<dbReference type="InterPro" id="IPR040452">
    <property type="entry name" value="SfsA_C"/>
</dbReference>
<proteinExistence type="inferred from homology"/>
<organism evidence="4 5">
    <name type="scientific">Shouchella clausii</name>
    <name type="common">Alkalihalobacillus clausii</name>
    <dbReference type="NCBI Taxonomy" id="79880"/>
    <lineage>
        <taxon>Bacteria</taxon>
        <taxon>Bacillati</taxon>
        <taxon>Bacillota</taxon>
        <taxon>Bacilli</taxon>
        <taxon>Bacillales</taxon>
        <taxon>Bacillaceae</taxon>
        <taxon>Shouchella</taxon>
    </lineage>
</organism>
<dbReference type="Gene3D" id="2.40.50.580">
    <property type="match status" value="1"/>
</dbReference>
<reference evidence="4 5" key="1">
    <citation type="submission" date="2017-07" db="EMBL/GenBank/DDBJ databases">
        <title>Isolation and whole genome analysis of endospore-forming bacteria from heroin.</title>
        <authorList>
            <person name="Kalinowski J."/>
            <person name="Ahrens B."/>
            <person name="Al-Dilaimi A."/>
            <person name="Winkler A."/>
            <person name="Wibberg D."/>
            <person name="Schleenbecker U."/>
            <person name="Ruckert C."/>
            <person name="Wolfel R."/>
            <person name="Grass G."/>
        </authorList>
    </citation>
    <scope>NUCLEOTIDE SEQUENCE [LARGE SCALE GENOMIC DNA]</scope>
    <source>
        <strain evidence="4 5">7539</strain>
    </source>
</reference>
<dbReference type="SMR" id="A0A268NXZ9"/>
<comment type="similarity">
    <text evidence="1">Belongs to the SfsA family.</text>
</comment>
<dbReference type="PANTHER" id="PTHR30545:SF2">
    <property type="entry name" value="SUGAR FERMENTATION STIMULATION PROTEIN A"/>
    <property type="match status" value="1"/>
</dbReference>
<dbReference type="GO" id="GO:0003677">
    <property type="term" value="F:DNA binding"/>
    <property type="evidence" value="ECO:0007669"/>
    <property type="project" value="InterPro"/>
</dbReference>
<dbReference type="AlphaFoldDB" id="A0A268NXZ9"/>
<dbReference type="RefSeq" id="WP_011246341.1">
    <property type="nucleotide sequence ID" value="NZ_CP012475.1"/>
</dbReference>
<dbReference type="CDD" id="cd22359">
    <property type="entry name" value="SfsA-like_bacterial"/>
    <property type="match status" value="1"/>
</dbReference>
<dbReference type="InterPro" id="IPR005224">
    <property type="entry name" value="SfsA"/>
</dbReference>
<dbReference type="EMBL" id="NPCC01000023">
    <property type="protein sequence ID" value="PAE88149.1"/>
    <property type="molecule type" value="Genomic_DNA"/>
</dbReference>
<feature type="domain" description="SfsA N-terminal OB" evidence="3">
    <location>
        <begin position="12"/>
        <end position="79"/>
    </location>
</feature>